<evidence type="ECO:0000256" key="9">
    <source>
        <dbReference type="ARBA" id="ARBA00022989"/>
    </source>
</evidence>
<evidence type="ECO:0000256" key="3">
    <source>
        <dbReference type="ARBA" id="ARBA00005100"/>
    </source>
</evidence>
<dbReference type="EMBL" id="BART01000137">
    <property type="protein sequence ID" value="GAG65515.1"/>
    <property type="molecule type" value="Genomic_DNA"/>
</dbReference>
<keyword evidence="8" id="KW-0735">Signal-anchor</keyword>
<name>X1G133_9ZZZZ</name>
<feature type="domain" description="NAD(P)-binding" evidence="15">
    <location>
        <begin position="9"/>
        <end position="304"/>
    </location>
</feature>
<gene>
    <name evidence="16" type="ORF">S01H4_00867</name>
    <name evidence="17" type="ORF">S03H2_02679</name>
</gene>
<evidence type="ECO:0000256" key="14">
    <source>
        <dbReference type="ARBA" id="ARBA00023239"/>
    </source>
</evidence>
<evidence type="ECO:0000313" key="17">
    <source>
        <dbReference type="EMBL" id="GAH26748.1"/>
    </source>
</evidence>
<comment type="pathway">
    <text evidence="3">Nucleotide-sugar biosynthesis; UDP-alpha-D-xylose biosynthesis; UDP-alpha-D-xylose from UDP-alpha-D-glucuronate: step 1/1.</text>
</comment>
<proteinExistence type="inferred from homology"/>
<protein>
    <recommendedName>
        <fullName evidence="5">UDP-glucuronate decarboxylase</fullName>
        <ecNumber evidence="5">4.1.1.35</ecNumber>
    </recommendedName>
</protein>
<keyword evidence="13" id="KW-0325">Glycoprotein</keyword>
<reference evidence="17" key="1">
    <citation type="journal article" date="2014" name="Front. Microbiol.">
        <title>High frequency of phylogenetically diverse reductive dehalogenase-homologous genes in deep subseafloor sedimentary metagenomes.</title>
        <authorList>
            <person name="Kawai M."/>
            <person name="Futagami T."/>
            <person name="Toyoda A."/>
            <person name="Takaki Y."/>
            <person name="Nishi S."/>
            <person name="Hori S."/>
            <person name="Arai W."/>
            <person name="Tsubouchi T."/>
            <person name="Morono Y."/>
            <person name="Uchiyama I."/>
            <person name="Ito T."/>
            <person name="Fujiyama A."/>
            <person name="Inagaki F."/>
            <person name="Takami H."/>
        </authorList>
    </citation>
    <scope>NUCLEOTIDE SEQUENCE</scope>
    <source>
        <strain evidence="17">Expedition CK06-06</strain>
    </source>
</reference>
<evidence type="ECO:0000256" key="1">
    <source>
        <dbReference type="ARBA" id="ARBA00001911"/>
    </source>
</evidence>
<keyword evidence="6" id="KW-0812">Transmembrane</keyword>
<comment type="similarity">
    <text evidence="4">Belongs to the NAD(P)-dependent epimerase/dehydratase family. UDP-glucuronic acid decarboxylase subfamily.</text>
</comment>
<keyword evidence="7" id="KW-0210">Decarboxylase</keyword>
<evidence type="ECO:0000256" key="8">
    <source>
        <dbReference type="ARBA" id="ARBA00022968"/>
    </source>
</evidence>
<dbReference type="InterPro" id="IPR016040">
    <property type="entry name" value="NAD(P)-bd_dom"/>
</dbReference>
<dbReference type="AlphaFoldDB" id="X1G133"/>
<dbReference type="GO" id="GO:0032580">
    <property type="term" value="C:Golgi cisterna membrane"/>
    <property type="evidence" value="ECO:0007669"/>
    <property type="project" value="UniProtKB-SubCell"/>
</dbReference>
<evidence type="ECO:0000256" key="10">
    <source>
        <dbReference type="ARBA" id="ARBA00023027"/>
    </source>
</evidence>
<evidence type="ECO:0000256" key="4">
    <source>
        <dbReference type="ARBA" id="ARBA00007505"/>
    </source>
</evidence>
<keyword evidence="9" id="KW-1133">Transmembrane helix</keyword>
<dbReference type="InterPro" id="IPR036291">
    <property type="entry name" value="NAD(P)-bd_dom_sf"/>
</dbReference>
<dbReference type="UniPathway" id="UPA00796">
    <property type="reaction ID" value="UER00771"/>
</dbReference>
<evidence type="ECO:0000256" key="2">
    <source>
        <dbReference type="ARBA" id="ARBA00004447"/>
    </source>
</evidence>
<dbReference type="EC" id="4.1.1.35" evidence="5"/>
<dbReference type="EMBL" id="BARU01000923">
    <property type="protein sequence ID" value="GAH26748.1"/>
    <property type="molecule type" value="Genomic_DNA"/>
</dbReference>
<evidence type="ECO:0000256" key="13">
    <source>
        <dbReference type="ARBA" id="ARBA00023180"/>
    </source>
</evidence>
<dbReference type="Gene3D" id="3.40.50.720">
    <property type="entry name" value="NAD(P)-binding Rossmann-like Domain"/>
    <property type="match status" value="1"/>
</dbReference>
<evidence type="ECO:0000256" key="12">
    <source>
        <dbReference type="ARBA" id="ARBA00023136"/>
    </source>
</evidence>
<dbReference type="PANTHER" id="PTHR43078:SF6">
    <property type="entry name" value="UDP-GLUCURONIC ACID DECARBOXYLASE 1"/>
    <property type="match status" value="1"/>
</dbReference>
<dbReference type="Pfam" id="PF16363">
    <property type="entry name" value="GDP_Man_Dehyd"/>
    <property type="match status" value="1"/>
</dbReference>
<evidence type="ECO:0000256" key="6">
    <source>
        <dbReference type="ARBA" id="ARBA00022692"/>
    </source>
</evidence>
<comment type="caution">
    <text evidence="17">The sequence shown here is derived from an EMBL/GenBank/DDBJ whole genome shotgun (WGS) entry which is preliminary data.</text>
</comment>
<keyword evidence="12" id="KW-0472">Membrane</keyword>
<evidence type="ECO:0000259" key="15">
    <source>
        <dbReference type="Pfam" id="PF16363"/>
    </source>
</evidence>
<dbReference type="GO" id="GO:0033320">
    <property type="term" value="P:UDP-D-xylose biosynthetic process"/>
    <property type="evidence" value="ECO:0007669"/>
    <property type="project" value="UniProtKB-UniPathway"/>
</dbReference>
<dbReference type="GO" id="GO:0048040">
    <property type="term" value="F:UDP-glucuronate decarboxylase activity"/>
    <property type="evidence" value="ECO:0007669"/>
    <property type="project" value="UniProtKB-EC"/>
</dbReference>
<sequence length="314" mass="35975">MEGNLMKTLVTGGAGFLGSHLCDYLLKNDHYVICMDNLLTGSSDNLKHINSDKFIFIKHDITKYIEIEEDLDFIFHFASPASPVDYLRYPIKTLKVGALGTHNVLGLAKAKKARILLASTSEVYGDPKVHPQNEDYWGNVNPVGPRGVYDEAKRFAEAMTMAYHKKHNIETRIARIFNTYGIRMRKDDGRVIPTFVNQALKGEDITVFGDGNQTRSFCHVSDMIEGIYKLMMSDYILPINLGDPDEMTILELAKYIKKITNSKSKIVFHPLPENDPKTRKPDISRAKKILEWEPKISFEKGMEEFIEWFKRIFF</sequence>
<dbReference type="SUPFAM" id="SSF51735">
    <property type="entry name" value="NAD(P)-binding Rossmann-fold domains"/>
    <property type="match status" value="1"/>
</dbReference>
<accession>X1G133</accession>
<dbReference type="CDD" id="cd05230">
    <property type="entry name" value="UGD_SDR_e"/>
    <property type="match status" value="1"/>
</dbReference>
<keyword evidence="10" id="KW-0520">NAD</keyword>
<dbReference type="InterPro" id="IPR044516">
    <property type="entry name" value="UXS-like"/>
</dbReference>
<organism evidence="17">
    <name type="scientific">marine sediment metagenome</name>
    <dbReference type="NCBI Taxonomy" id="412755"/>
    <lineage>
        <taxon>unclassified sequences</taxon>
        <taxon>metagenomes</taxon>
        <taxon>ecological metagenomes</taxon>
    </lineage>
</organism>
<keyword evidence="11" id="KW-0333">Golgi apparatus</keyword>
<comment type="subcellular location">
    <subcellularLocation>
        <location evidence="2">Golgi apparatus</location>
        <location evidence="2">Golgi stack membrane</location>
        <topology evidence="2">Single-pass type II membrane protein</topology>
    </subcellularLocation>
</comment>
<evidence type="ECO:0000256" key="5">
    <source>
        <dbReference type="ARBA" id="ARBA00012290"/>
    </source>
</evidence>
<dbReference type="GO" id="GO:0070403">
    <property type="term" value="F:NAD+ binding"/>
    <property type="evidence" value="ECO:0007669"/>
    <property type="project" value="InterPro"/>
</dbReference>
<dbReference type="FunFam" id="3.40.50.720:FF:000065">
    <property type="entry name" value="UDP-glucuronic acid decarboxylase 1"/>
    <property type="match status" value="1"/>
</dbReference>
<dbReference type="GO" id="GO:0042732">
    <property type="term" value="P:D-xylose metabolic process"/>
    <property type="evidence" value="ECO:0007669"/>
    <property type="project" value="InterPro"/>
</dbReference>
<evidence type="ECO:0000256" key="11">
    <source>
        <dbReference type="ARBA" id="ARBA00023034"/>
    </source>
</evidence>
<dbReference type="PANTHER" id="PTHR43078">
    <property type="entry name" value="UDP-GLUCURONIC ACID DECARBOXYLASE-RELATED"/>
    <property type="match status" value="1"/>
</dbReference>
<comment type="cofactor">
    <cofactor evidence="1">
        <name>NAD(+)</name>
        <dbReference type="ChEBI" id="CHEBI:57540"/>
    </cofactor>
</comment>
<evidence type="ECO:0000256" key="7">
    <source>
        <dbReference type="ARBA" id="ARBA00022793"/>
    </source>
</evidence>
<evidence type="ECO:0000313" key="16">
    <source>
        <dbReference type="EMBL" id="GAG65515.1"/>
    </source>
</evidence>
<keyword evidence="14" id="KW-0456">Lyase</keyword>